<evidence type="ECO:0000256" key="10">
    <source>
        <dbReference type="RuleBase" id="RU003750"/>
    </source>
</evidence>
<evidence type="ECO:0000256" key="2">
    <source>
        <dbReference type="ARBA" id="ARBA00022516"/>
    </source>
</evidence>
<reference evidence="14" key="1">
    <citation type="submission" date="2019-04" db="EMBL/GenBank/DDBJ databases">
        <title>Friends and foes A comparative genomics studyof 23 Aspergillus species from section Flavi.</title>
        <authorList>
            <consortium name="DOE Joint Genome Institute"/>
            <person name="Kjaerbolling I."/>
            <person name="Vesth T."/>
            <person name="Frisvad J.C."/>
            <person name="Nybo J.L."/>
            <person name="Theobald S."/>
            <person name="Kildgaard S."/>
            <person name="Isbrandt T."/>
            <person name="Kuo A."/>
            <person name="Sato A."/>
            <person name="Lyhne E.K."/>
            <person name="Kogle M.E."/>
            <person name="Wiebenga A."/>
            <person name="Kun R.S."/>
            <person name="Lubbers R.J."/>
            <person name="Makela M.R."/>
            <person name="Barry K."/>
            <person name="Chovatia M."/>
            <person name="Clum A."/>
            <person name="Daum C."/>
            <person name="Haridas S."/>
            <person name="He G."/>
            <person name="LaButti K."/>
            <person name="Lipzen A."/>
            <person name="Mondo S."/>
            <person name="Riley R."/>
            <person name="Salamov A."/>
            <person name="Simmons B.A."/>
            <person name="Magnuson J.K."/>
            <person name="Henrissat B."/>
            <person name="Mortensen U.H."/>
            <person name="Larsen T.O."/>
            <person name="Devries R.P."/>
            <person name="Grigoriev I.V."/>
            <person name="Machida M."/>
            <person name="Baker S.E."/>
            <person name="Andersen M.R."/>
        </authorList>
    </citation>
    <scope>NUCLEOTIDE SEQUENCE [LARGE SCALE GENOMIC DNA]</scope>
    <source>
        <strain evidence="14">CBS 130015</strain>
    </source>
</reference>
<keyword evidence="14" id="KW-1185">Reference proteome</keyword>
<dbReference type="Gene3D" id="1.20.120.1760">
    <property type="match status" value="1"/>
</dbReference>
<dbReference type="AlphaFoldDB" id="A0A5N6VD01"/>
<evidence type="ECO:0000256" key="4">
    <source>
        <dbReference type="ARBA" id="ARBA00022692"/>
    </source>
</evidence>
<evidence type="ECO:0000256" key="5">
    <source>
        <dbReference type="ARBA" id="ARBA00022989"/>
    </source>
</evidence>
<dbReference type="InterPro" id="IPR050324">
    <property type="entry name" value="CDP-alcohol_PTase-I"/>
</dbReference>
<sequence length="377" mass="41591">MAARSFVLAPLRASRQCPRLFNGIAPPSLGNGAAVREGWSALRMEFRGSSIFTLAGPSNSLRSKSLNNNGCATLRLTPHWRQSLGPQRRWHATEKPSDQTDAQKSQTGLKKSPILSRIPLPSSHENIYTIPNILTMTRLVAAPLVGYFLVHDYHQAALALFAYAGITDLVDGYIARRYNLQTVVGTIIDPMADKLLMTIGVACLAVNGSIPVWLAVIILGRDVGLAISAIYYRWISLPPPKTMARYWDFSLPSAEVKPTTISKVNTALQLLLVGTAIALPVVPEATIDAWNLREAMTGFHTYDHRVWRTGLPVRSAVLKPHAGRLVVGWVTTSESLLLYVFLGSIIFVFDYEFVVMYCGGKWRISYLFASCEGYVVI</sequence>
<evidence type="ECO:0000256" key="7">
    <source>
        <dbReference type="ARBA" id="ARBA00023136"/>
    </source>
</evidence>
<dbReference type="PANTHER" id="PTHR14269">
    <property type="entry name" value="CDP-DIACYLGLYCEROL--GLYCEROL-3-PHOSPHATE 3-PHOSPHATIDYLTRANSFERASE-RELATED"/>
    <property type="match status" value="1"/>
</dbReference>
<keyword evidence="3 10" id="KW-0808">Transferase</keyword>
<evidence type="ECO:0000256" key="11">
    <source>
        <dbReference type="SAM" id="MobiDB-lite"/>
    </source>
</evidence>
<keyword evidence="6" id="KW-0443">Lipid metabolism</keyword>
<dbReference type="InterPro" id="IPR043130">
    <property type="entry name" value="CDP-OH_PTrfase_TM_dom"/>
</dbReference>
<evidence type="ECO:0000256" key="1">
    <source>
        <dbReference type="ARBA" id="ARBA00004141"/>
    </source>
</evidence>
<keyword evidence="2" id="KW-0444">Lipid biosynthesis</keyword>
<dbReference type="InterPro" id="IPR048254">
    <property type="entry name" value="CDP_ALCOHOL_P_TRANSF_CS"/>
</dbReference>
<feature type="transmembrane region" description="Helical" evidence="12">
    <location>
        <begin position="156"/>
        <end position="174"/>
    </location>
</feature>
<gene>
    <name evidence="13" type="ORF">BDV41DRAFT_570126</name>
</gene>
<dbReference type="GO" id="GO:0032049">
    <property type="term" value="P:cardiolipin biosynthetic process"/>
    <property type="evidence" value="ECO:0007669"/>
    <property type="project" value="TreeGrafter"/>
</dbReference>
<evidence type="ECO:0000313" key="13">
    <source>
        <dbReference type="EMBL" id="KAE8306203.1"/>
    </source>
</evidence>
<dbReference type="EMBL" id="ML738498">
    <property type="protein sequence ID" value="KAE8306203.1"/>
    <property type="molecule type" value="Genomic_DNA"/>
</dbReference>
<keyword evidence="8" id="KW-0594">Phospholipid biosynthesis</keyword>
<comment type="similarity">
    <text evidence="10">Belongs to the CDP-alcohol phosphatidyltransferase class-I family.</text>
</comment>
<keyword evidence="5 12" id="KW-1133">Transmembrane helix</keyword>
<evidence type="ECO:0000256" key="3">
    <source>
        <dbReference type="ARBA" id="ARBA00022679"/>
    </source>
</evidence>
<dbReference type="PANTHER" id="PTHR14269:SF60">
    <property type="entry name" value="CARDIOLIPIN SYNTHASE (CMP-FORMING)"/>
    <property type="match status" value="1"/>
</dbReference>
<feature type="compositionally biased region" description="Polar residues" evidence="11">
    <location>
        <begin position="99"/>
        <end position="109"/>
    </location>
</feature>
<feature type="region of interest" description="Disordered" evidence="11">
    <location>
        <begin position="85"/>
        <end position="111"/>
    </location>
</feature>
<dbReference type="GO" id="GO:0043337">
    <property type="term" value="F:cardiolipin synthase (CMP-forming)"/>
    <property type="evidence" value="ECO:0007669"/>
    <property type="project" value="TreeGrafter"/>
</dbReference>
<evidence type="ECO:0000256" key="8">
    <source>
        <dbReference type="ARBA" id="ARBA00023209"/>
    </source>
</evidence>
<feature type="transmembrane region" description="Helical" evidence="12">
    <location>
        <begin position="195"/>
        <end position="219"/>
    </location>
</feature>
<keyword evidence="9" id="KW-1208">Phospholipid metabolism</keyword>
<keyword evidence="4 12" id="KW-0812">Transmembrane</keyword>
<keyword evidence="7 12" id="KW-0472">Membrane</keyword>
<evidence type="ECO:0000256" key="6">
    <source>
        <dbReference type="ARBA" id="ARBA00023098"/>
    </source>
</evidence>
<dbReference type="FunFam" id="1.20.120.1760:FF:000017">
    <property type="entry name" value="Phosphatidyl synthase"/>
    <property type="match status" value="1"/>
</dbReference>
<comment type="subcellular location">
    <subcellularLocation>
        <location evidence="1">Membrane</location>
        <topology evidence="1">Multi-pass membrane protein</topology>
    </subcellularLocation>
</comment>
<feature type="transmembrane region" description="Helical" evidence="12">
    <location>
        <begin position="127"/>
        <end position="150"/>
    </location>
</feature>
<dbReference type="PROSITE" id="PS00379">
    <property type="entry name" value="CDP_ALCOHOL_P_TRANSF"/>
    <property type="match status" value="1"/>
</dbReference>
<evidence type="ECO:0000313" key="14">
    <source>
        <dbReference type="Proteomes" id="UP000325433"/>
    </source>
</evidence>
<dbReference type="GO" id="GO:0005739">
    <property type="term" value="C:mitochondrion"/>
    <property type="evidence" value="ECO:0007669"/>
    <property type="project" value="TreeGrafter"/>
</dbReference>
<accession>A0A5N6VD01</accession>
<protein>
    <submittedName>
        <fullName evidence="13">CDP-alcohol phosphatidyltransferase-domain-containing protein</fullName>
    </submittedName>
</protein>
<evidence type="ECO:0000256" key="12">
    <source>
        <dbReference type="SAM" id="Phobius"/>
    </source>
</evidence>
<name>A0A5N6VD01_9EURO</name>
<dbReference type="GO" id="GO:0016020">
    <property type="term" value="C:membrane"/>
    <property type="evidence" value="ECO:0007669"/>
    <property type="project" value="UniProtKB-SubCell"/>
</dbReference>
<dbReference type="Proteomes" id="UP000325433">
    <property type="component" value="Unassembled WGS sequence"/>
</dbReference>
<proteinExistence type="inferred from homology"/>
<dbReference type="Pfam" id="PF01066">
    <property type="entry name" value="CDP-OH_P_transf"/>
    <property type="match status" value="1"/>
</dbReference>
<evidence type="ECO:0000256" key="9">
    <source>
        <dbReference type="ARBA" id="ARBA00023264"/>
    </source>
</evidence>
<organism evidence="13 14">
    <name type="scientific">Aspergillus transmontanensis</name>
    <dbReference type="NCBI Taxonomy" id="1034304"/>
    <lineage>
        <taxon>Eukaryota</taxon>
        <taxon>Fungi</taxon>
        <taxon>Dikarya</taxon>
        <taxon>Ascomycota</taxon>
        <taxon>Pezizomycotina</taxon>
        <taxon>Eurotiomycetes</taxon>
        <taxon>Eurotiomycetidae</taxon>
        <taxon>Eurotiales</taxon>
        <taxon>Aspergillaceae</taxon>
        <taxon>Aspergillus</taxon>
        <taxon>Aspergillus subgen. Circumdati</taxon>
    </lineage>
</organism>
<feature type="transmembrane region" description="Helical" evidence="12">
    <location>
        <begin position="336"/>
        <end position="358"/>
    </location>
</feature>
<dbReference type="InterPro" id="IPR000462">
    <property type="entry name" value="CDP-OH_P_trans"/>
</dbReference>